<dbReference type="Pfam" id="PF18895">
    <property type="entry name" value="T4SS_pilin"/>
    <property type="match status" value="1"/>
</dbReference>
<keyword evidence="1" id="KW-0472">Membrane</keyword>
<dbReference type="AlphaFoldDB" id="A0A1F5NA62"/>
<sequence>MTKFKKALPYLASGLLPLMAFAQTADTVLVRVDRILQQVIPILLLIGTIVFLWGVITYLTAGPDEEKQKYGKYLIIYGLVGLFAMVAIWGIVRVLTQTFGVGGQRIPRDIGGI</sequence>
<dbReference type="EMBL" id="MFEG01000057">
    <property type="protein sequence ID" value="OGE74571.1"/>
    <property type="molecule type" value="Genomic_DNA"/>
</dbReference>
<feature type="transmembrane region" description="Helical" evidence="1">
    <location>
        <begin position="38"/>
        <end position="61"/>
    </location>
</feature>
<evidence type="ECO:0000313" key="4">
    <source>
        <dbReference type="Proteomes" id="UP000176547"/>
    </source>
</evidence>
<comment type="caution">
    <text evidence="3">The sequence shown here is derived from an EMBL/GenBank/DDBJ whole genome shotgun (WGS) entry which is preliminary data.</text>
</comment>
<proteinExistence type="predicted"/>
<feature type="signal peptide" evidence="2">
    <location>
        <begin position="1"/>
        <end position="22"/>
    </location>
</feature>
<protein>
    <recommendedName>
        <fullName evidence="5">Conjugal transfer protein</fullName>
    </recommendedName>
</protein>
<evidence type="ECO:0000256" key="1">
    <source>
        <dbReference type="SAM" id="Phobius"/>
    </source>
</evidence>
<feature type="chain" id="PRO_5009520130" description="Conjugal transfer protein" evidence="2">
    <location>
        <begin position="23"/>
        <end position="113"/>
    </location>
</feature>
<evidence type="ECO:0000256" key="2">
    <source>
        <dbReference type="SAM" id="SignalP"/>
    </source>
</evidence>
<keyword evidence="1" id="KW-0812">Transmembrane</keyword>
<keyword evidence="1" id="KW-1133">Transmembrane helix</keyword>
<evidence type="ECO:0008006" key="5">
    <source>
        <dbReference type="Google" id="ProtNLM"/>
    </source>
</evidence>
<evidence type="ECO:0000313" key="3">
    <source>
        <dbReference type="EMBL" id="OGE74571.1"/>
    </source>
</evidence>
<reference evidence="3 4" key="1">
    <citation type="journal article" date="2016" name="Nat. Commun.">
        <title>Thousands of microbial genomes shed light on interconnected biogeochemical processes in an aquifer system.</title>
        <authorList>
            <person name="Anantharaman K."/>
            <person name="Brown C.T."/>
            <person name="Hug L.A."/>
            <person name="Sharon I."/>
            <person name="Castelle C.J."/>
            <person name="Probst A.J."/>
            <person name="Thomas B.C."/>
            <person name="Singh A."/>
            <person name="Wilkins M.J."/>
            <person name="Karaoz U."/>
            <person name="Brodie E.L."/>
            <person name="Williams K.H."/>
            <person name="Hubbard S.S."/>
            <person name="Banfield J.F."/>
        </authorList>
    </citation>
    <scope>NUCLEOTIDE SEQUENCE [LARGE SCALE GENOMIC DNA]</scope>
</reference>
<organism evidence="3 4">
    <name type="scientific">Candidatus Doudnabacteria bacterium RIFCSPHIGHO2_01_52_17</name>
    <dbReference type="NCBI Taxonomy" id="1817820"/>
    <lineage>
        <taxon>Bacteria</taxon>
        <taxon>Candidatus Doudnaibacteriota</taxon>
    </lineage>
</organism>
<gene>
    <name evidence="3" type="ORF">A3K06_01405</name>
</gene>
<keyword evidence="2" id="KW-0732">Signal</keyword>
<dbReference type="Proteomes" id="UP000176547">
    <property type="component" value="Unassembled WGS sequence"/>
</dbReference>
<accession>A0A1F5NA62</accession>
<feature type="transmembrane region" description="Helical" evidence="1">
    <location>
        <begin position="73"/>
        <end position="92"/>
    </location>
</feature>
<dbReference type="InterPro" id="IPR043993">
    <property type="entry name" value="T4SS_pilin"/>
</dbReference>
<name>A0A1F5NA62_9BACT</name>